<name>A0ABU2ZXX9_9GAMM</name>
<keyword evidence="6" id="KW-1185">Reference proteome</keyword>
<dbReference type="Pfam" id="PF01812">
    <property type="entry name" value="5-FTHF_cyc-lig"/>
    <property type="match status" value="1"/>
</dbReference>
<keyword evidence="5" id="KW-0436">Ligase</keyword>
<dbReference type="PANTHER" id="PTHR23407:SF1">
    <property type="entry name" value="5-FORMYLTETRAHYDROFOLATE CYCLO-LIGASE"/>
    <property type="match status" value="1"/>
</dbReference>
<keyword evidence="4" id="KW-0460">Magnesium</keyword>
<evidence type="ECO:0000313" key="6">
    <source>
        <dbReference type="Proteomes" id="UP001266357"/>
    </source>
</evidence>
<keyword evidence="2 4" id="KW-0547">Nucleotide-binding</keyword>
<keyword evidence="3 4" id="KW-0067">ATP-binding</keyword>
<evidence type="ECO:0000256" key="3">
    <source>
        <dbReference type="ARBA" id="ARBA00022840"/>
    </source>
</evidence>
<dbReference type="InterPro" id="IPR024185">
    <property type="entry name" value="FTHF_cligase-like_sf"/>
</dbReference>
<dbReference type="RefSeq" id="WP_311577759.1">
    <property type="nucleotide sequence ID" value="NZ_JAVRIF010000002.1"/>
</dbReference>
<proteinExistence type="inferred from homology"/>
<evidence type="ECO:0000256" key="4">
    <source>
        <dbReference type="RuleBase" id="RU361279"/>
    </source>
</evidence>
<dbReference type="Gene3D" id="3.40.50.10420">
    <property type="entry name" value="NagB/RpiA/CoA transferase-like"/>
    <property type="match status" value="1"/>
</dbReference>
<comment type="catalytic activity">
    <reaction evidence="4">
        <text>(6S)-5-formyl-5,6,7,8-tetrahydrofolate + ATP = (6R)-5,10-methenyltetrahydrofolate + ADP + phosphate</text>
        <dbReference type="Rhea" id="RHEA:10488"/>
        <dbReference type="ChEBI" id="CHEBI:30616"/>
        <dbReference type="ChEBI" id="CHEBI:43474"/>
        <dbReference type="ChEBI" id="CHEBI:57455"/>
        <dbReference type="ChEBI" id="CHEBI:57457"/>
        <dbReference type="ChEBI" id="CHEBI:456216"/>
        <dbReference type="EC" id="6.3.3.2"/>
    </reaction>
</comment>
<dbReference type="EC" id="6.3.3.2" evidence="4"/>
<dbReference type="PIRSF" id="PIRSF006806">
    <property type="entry name" value="FTHF_cligase"/>
    <property type="match status" value="1"/>
</dbReference>
<dbReference type="GO" id="GO:0030272">
    <property type="term" value="F:5-formyltetrahydrofolate cyclo-ligase activity"/>
    <property type="evidence" value="ECO:0007669"/>
    <property type="project" value="UniProtKB-EC"/>
</dbReference>
<dbReference type="PANTHER" id="PTHR23407">
    <property type="entry name" value="ATPASE INHIBITOR/5-FORMYLTETRAHYDROFOLATE CYCLO-LIGASE"/>
    <property type="match status" value="1"/>
</dbReference>
<dbReference type="InterPro" id="IPR002698">
    <property type="entry name" value="FTHF_cligase"/>
</dbReference>
<evidence type="ECO:0000313" key="5">
    <source>
        <dbReference type="EMBL" id="MDT0602785.1"/>
    </source>
</evidence>
<organism evidence="5 6">
    <name type="scientific">Thalassotalea castellviae</name>
    <dbReference type="NCBI Taxonomy" id="3075612"/>
    <lineage>
        <taxon>Bacteria</taxon>
        <taxon>Pseudomonadati</taxon>
        <taxon>Pseudomonadota</taxon>
        <taxon>Gammaproteobacteria</taxon>
        <taxon>Alteromonadales</taxon>
        <taxon>Colwelliaceae</taxon>
        <taxon>Thalassotalea</taxon>
    </lineage>
</organism>
<dbReference type="NCBIfam" id="TIGR02727">
    <property type="entry name" value="MTHFS_bact"/>
    <property type="match status" value="1"/>
</dbReference>
<reference evidence="5 6" key="1">
    <citation type="submission" date="2023-09" db="EMBL/GenBank/DDBJ databases">
        <authorList>
            <person name="Rey-Velasco X."/>
        </authorList>
    </citation>
    <scope>NUCLEOTIDE SEQUENCE [LARGE SCALE GENOMIC DNA]</scope>
    <source>
        <strain evidence="5 6">W431</strain>
    </source>
</reference>
<sequence>MTTSNSLSRNEIRHVIRQKRQSLDETTQQQQSQRLASSLLNHPKVLTAQSIAIYLTNDGELNTDKFIHACWAQNIKTYLPVLHPFSKGHLLFLHYHEHTIMQRNKYHILEPKLNVLDVLPLEQLDIIFTPLVAFDKTGARLGMGGGYYDRTLSKWYAQKAKTNKPYPIGLAHDFQQVETIPSEHWDIPIPEIITPNHQFKFY</sequence>
<evidence type="ECO:0000256" key="2">
    <source>
        <dbReference type="ARBA" id="ARBA00022741"/>
    </source>
</evidence>
<dbReference type="InterPro" id="IPR037171">
    <property type="entry name" value="NagB/RpiA_transferase-like"/>
</dbReference>
<accession>A0ABU2ZXX9</accession>
<gene>
    <name evidence="5" type="ORF">RM573_04205</name>
</gene>
<comment type="similarity">
    <text evidence="1 4">Belongs to the 5-formyltetrahydrofolate cyclo-ligase family.</text>
</comment>
<dbReference type="Proteomes" id="UP001266357">
    <property type="component" value="Unassembled WGS sequence"/>
</dbReference>
<comment type="caution">
    <text evidence="5">The sequence shown here is derived from an EMBL/GenBank/DDBJ whole genome shotgun (WGS) entry which is preliminary data.</text>
</comment>
<evidence type="ECO:0000256" key="1">
    <source>
        <dbReference type="ARBA" id="ARBA00010638"/>
    </source>
</evidence>
<keyword evidence="4" id="KW-0479">Metal-binding</keyword>
<dbReference type="SUPFAM" id="SSF100950">
    <property type="entry name" value="NagB/RpiA/CoA transferase-like"/>
    <property type="match status" value="1"/>
</dbReference>
<dbReference type="EMBL" id="JAVRIF010000002">
    <property type="protein sequence ID" value="MDT0602785.1"/>
    <property type="molecule type" value="Genomic_DNA"/>
</dbReference>
<protein>
    <recommendedName>
        <fullName evidence="4">5-formyltetrahydrofolate cyclo-ligase</fullName>
        <ecNumber evidence="4">6.3.3.2</ecNumber>
    </recommendedName>
</protein>
<comment type="cofactor">
    <cofactor evidence="4">
        <name>Mg(2+)</name>
        <dbReference type="ChEBI" id="CHEBI:18420"/>
    </cofactor>
</comment>